<dbReference type="AlphaFoldDB" id="A0A8S3YQB0"/>
<evidence type="ECO:0000313" key="2">
    <source>
        <dbReference type="Proteomes" id="UP000678393"/>
    </source>
</evidence>
<gene>
    <name evidence="1" type="ORF">CUNI_LOCUS3203</name>
</gene>
<reference evidence="1" key="1">
    <citation type="submission" date="2021-04" db="EMBL/GenBank/DDBJ databases">
        <authorList>
            <consortium name="Molecular Ecology Group"/>
        </authorList>
    </citation>
    <scope>NUCLEOTIDE SEQUENCE</scope>
</reference>
<accession>A0A8S3YQB0</accession>
<evidence type="ECO:0000313" key="1">
    <source>
        <dbReference type="EMBL" id="CAG5117645.1"/>
    </source>
</evidence>
<feature type="non-terminal residue" evidence="1">
    <location>
        <position position="1"/>
    </location>
</feature>
<protein>
    <submittedName>
        <fullName evidence="1">Uncharacterized protein</fullName>
    </submittedName>
</protein>
<dbReference type="Proteomes" id="UP000678393">
    <property type="component" value="Unassembled WGS sequence"/>
</dbReference>
<keyword evidence="2" id="KW-1185">Reference proteome</keyword>
<dbReference type="EMBL" id="CAJHNH020000434">
    <property type="protein sequence ID" value="CAG5117645.1"/>
    <property type="molecule type" value="Genomic_DNA"/>
</dbReference>
<organism evidence="1 2">
    <name type="scientific">Candidula unifasciata</name>
    <dbReference type="NCBI Taxonomy" id="100452"/>
    <lineage>
        <taxon>Eukaryota</taxon>
        <taxon>Metazoa</taxon>
        <taxon>Spiralia</taxon>
        <taxon>Lophotrochozoa</taxon>
        <taxon>Mollusca</taxon>
        <taxon>Gastropoda</taxon>
        <taxon>Heterobranchia</taxon>
        <taxon>Euthyneura</taxon>
        <taxon>Panpulmonata</taxon>
        <taxon>Eupulmonata</taxon>
        <taxon>Stylommatophora</taxon>
        <taxon>Helicina</taxon>
        <taxon>Helicoidea</taxon>
        <taxon>Geomitridae</taxon>
        <taxon>Candidula</taxon>
    </lineage>
</organism>
<name>A0A8S3YQB0_9EUPU</name>
<comment type="caution">
    <text evidence="1">The sequence shown here is derived from an EMBL/GenBank/DDBJ whole genome shotgun (WGS) entry which is preliminary data.</text>
</comment>
<proteinExistence type="predicted"/>
<sequence>MEGHPHVTIGRFLTPRSVSATRTGGVTDIGNVIFHYSIGRRESTASGVKTGMV</sequence>